<keyword evidence="2" id="KW-1185">Reference proteome</keyword>
<dbReference type="EMBL" id="CM042055">
    <property type="protein sequence ID" value="KAI3702439.1"/>
    <property type="molecule type" value="Genomic_DNA"/>
</dbReference>
<reference evidence="1 2" key="2">
    <citation type="journal article" date="2022" name="Mol. Ecol. Resour.">
        <title>The genomes of chicory, endive, great burdock and yacon provide insights into Asteraceae paleo-polyploidization history and plant inulin production.</title>
        <authorList>
            <person name="Fan W."/>
            <person name="Wang S."/>
            <person name="Wang H."/>
            <person name="Wang A."/>
            <person name="Jiang F."/>
            <person name="Liu H."/>
            <person name="Zhao H."/>
            <person name="Xu D."/>
            <person name="Zhang Y."/>
        </authorList>
    </citation>
    <scope>NUCLEOTIDE SEQUENCE [LARGE SCALE GENOMIC DNA]</scope>
    <source>
        <strain evidence="2">cv. Niubang</strain>
    </source>
</reference>
<protein>
    <submittedName>
        <fullName evidence="1">Uncharacterized protein</fullName>
    </submittedName>
</protein>
<accession>A0ACB8ZXL0</accession>
<sequence>MFSWNFAKSAEAVFSRLAIKKICKFLLKKKLGQLILGDIDLNQLDVQLSNGTIQLSDLALNVDFINQKFGEGAILVVKEGSIGSLTVKLPWKGRNCEVEVEELEVVLAPGGKRSSEVGNEASTSGQDGNSYISHDLMTPKCEAVDSTINASVDIHEGVKTIAKMVKWLLTSFHVKIKKLIVALDLSSEDLEEKGHCKTLVLRFGEVECGTGLSGDVNLDCQGTVDDFLGLSRLTNFVKFDGAVLEFLWLDGNCNESAFPCVPGETLGERFSGCSSSATTPVLTGEKGGFSGTIKLSIPWKNGSLDIRKLDADVYVDPLELRLQPSSLKSLMYFVHVFEELGKDQKSFMHSKATESVYYNASSNGYSSTSGSFEFSSNKLSQKPEPFAESYSSIGKDTALDALLRGSHLISDWMTSPISSNQDKKTEESDFGASVDQFFECFDELRSSQSALGNSGMWNWTCSVFSAITAASNLASGSLHIPSEQKHVETSLKARITQIVVLFSFVDEDQKPSCATRGCKIDNTSLVHYINADFHEMQLVLQVCPRDSNFEATVEQIEVADHFSNAYDGTDAALNRQKENVSAQALFIRNKLAAVERACPPSGLLGQGAVLNNPRESAAVNVSSNMHSSSHSRYHRGIYRDDVVKVLLLRTSGVTRCQYIAPSVSPDIKSGLKSFSAKLPPLVFWVNFNLITTVLDLVKEIQNSLPIYGRRDLSASVDGNSSSSSQGDIGKGSCPQFMTSPKETLRGNISLLDARIVLCFPCQKSEGCKNYFSWNQFIVVDLSSPLALREGKVQSSHPSSVPVPRERFRVTPSHSLHLSVGNIAVYFVSSASREGTDNCRMQKLKFCAERVLSVSDKAGHPSVISMIWQDNAVTGPWITKRAKVLATSDGTTSRNKSTGKGHGLAFVTTTKDTEDFSSRTRDEIILSSSFFLHAHLSPITINLDSHLYQNLQDLLHQVTDCFSSVASDPVSTTEKHSPSQSSIFVECDLVEISVSVATVEDIKGSTQNELPGSWCNLKLKVGKFELLTVCNTGGIWGANFLWVVHGEGDLWGSTSGVPDREFILISCDNSTRGRGNGEGSNILSSRFPGSDIIHMWDPHRFVSDVSINIRCATIVAVGGRLDWFETITSFFSPASNESDQVGDSFLEKEDFRDDTSRGSSFVLNLIDIGLSYEPYSSNMVAQVDSCLESSAVYDDGKKSEQCVAGLLAASNLKLSNVSAANSVEMDYEIKALDVGLLLCEVSGLKNLGGSYSEQNLQKSGYVKVAEGTHVEAVLRTNRKNGHAWEVECSESHIVLDTCQDSASGLVRFAAQIQQIFAPDVEESIVHLQTRWDYVQRAQESCKSRSSSNHSTSSSSDTNGESYTINLMDEISEGAFNLDGGSDGRLEAHTFSTNDHGCGPHKLSVKVPVPVYGLEDNETWSSHASLPEFIEGYFLSDLSPLSEPSLNNQLQKERLSRKSTTPKESDAQVGSGWYGDSLLRIVEDHVLGIGEITNSKQLVEGQASVTQSGNVGCRKVKGRVLLKNIDVRWILYAGSDWQYPKVNAQHVSTGTSDKAACLEFALSKMGLQCDIYPDGEICISKLSLSVEDFSLNDVSKGAPWRRVLGCYQSKDCPRESRSRALKVDLESVRPHPSTPLEEYRLQVALLPMRLHLHQSQLEFLISFFGGKSSSSDNHLQDTGELDTPQKNAINLGSHSIAEEALLPYFQKFSISPVVVRIDYIPSRVDLAALGHGKYVELVNLFQWKGVELQLKHVQAVGVYGWGSVCETIIGEWLEDISQNQIHKLLKGLPPVRSLVAVGSSAAKLVSLPVKNYKKDRKIVKGMQRGTIAFLRSVSLEAIGLGAHLAAGAHAILLQAEDIITTTPPTSVPRPIQSRGNRNVRSGQPKDARQGIQQAFETMTDGLGKSASALVQTPLKKYQRGAGVGSALATAVQAAPGAAIAPASAAARAMHSALLGVRNSLDPEHKKDSMDKYLGTTQSRPL</sequence>
<gene>
    <name evidence="1" type="ORF">L6452_28177</name>
</gene>
<proteinExistence type="predicted"/>
<reference evidence="2" key="1">
    <citation type="journal article" date="2022" name="Mol. Ecol. Resour.">
        <title>The genomes of chicory, endive, great burdock and yacon provide insights into Asteraceae palaeo-polyploidization history and plant inulin production.</title>
        <authorList>
            <person name="Fan W."/>
            <person name="Wang S."/>
            <person name="Wang H."/>
            <person name="Wang A."/>
            <person name="Jiang F."/>
            <person name="Liu H."/>
            <person name="Zhao H."/>
            <person name="Xu D."/>
            <person name="Zhang Y."/>
        </authorList>
    </citation>
    <scope>NUCLEOTIDE SEQUENCE [LARGE SCALE GENOMIC DNA]</scope>
    <source>
        <strain evidence="2">cv. Niubang</strain>
    </source>
</reference>
<organism evidence="1 2">
    <name type="scientific">Arctium lappa</name>
    <name type="common">Greater burdock</name>
    <name type="synonym">Lappa major</name>
    <dbReference type="NCBI Taxonomy" id="4217"/>
    <lineage>
        <taxon>Eukaryota</taxon>
        <taxon>Viridiplantae</taxon>
        <taxon>Streptophyta</taxon>
        <taxon>Embryophyta</taxon>
        <taxon>Tracheophyta</taxon>
        <taxon>Spermatophyta</taxon>
        <taxon>Magnoliopsida</taxon>
        <taxon>eudicotyledons</taxon>
        <taxon>Gunneridae</taxon>
        <taxon>Pentapetalae</taxon>
        <taxon>asterids</taxon>
        <taxon>campanulids</taxon>
        <taxon>Asterales</taxon>
        <taxon>Asteraceae</taxon>
        <taxon>Carduoideae</taxon>
        <taxon>Cardueae</taxon>
        <taxon>Arctiinae</taxon>
        <taxon>Arctium</taxon>
    </lineage>
</organism>
<evidence type="ECO:0000313" key="1">
    <source>
        <dbReference type="EMBL" id="KAI3702439.1"/>
    </source>
</evidence>
<name>A0ACB8ZXL0_ARCLA</name>
<evidence type="ECO:0000313" key="2">
    <source>
        <dbReference type="Proteomes" id="UP001055879"/>
    </source>
</evidence>
<comment type="caution">
    <text evidence="1">The sequence shown here is derived from an EMBL/GenBank/DDBJ whole genome shotgun (WGS) entry which is preliminary data.</text>
</comment>
<dbReference type="Proteomes" id="UP001055879">
    <property type="component" value="Linkage Group LG09"/>
</dbReference>